<dbReference type="GO" id="GO:0019706">
    <property type="term" value="F:protein-cysteine S-palmitoyltransferase activity"/>
    <property type="evidence" value="ECO:0007669"/>
    <property type="project" value="UniProtKB-EC"/>
</dbReference>
<organism evidence="10 11">
    <name type="scientific">Collichthys lucidus</name>
    <name type="common">Big head croaker</name>
    <name type="synonym">Sciaena lucida</name>
    <dbReference type="NCBI Taxonomy" id="240159"/>
    <lineage>
        <taxon>Eukaryota</taxon>
        <taxon>Metazoa</taxon>
        <taxon>Chordata</taxon>
        <taxon>Craniata</taxon>
        <taxon>Vertebrata</taxon>
        <taxon>Euteleostomi</taxon>
        <taxon>Actinopterygii</taxon>
        <taxon>Neopterygii</taxon>
        <taxon>Teleostei</taxon>
        <taxon>Neoteleostei</taxon>
        <taxon>Acanthomorphata</taxon>
        <taxon>Eupercaria</taxon>
        <taxon>Sciaenidae</taxon>
        <taxon>Collichthys</taxon>
    </lineage>
</organism>
<dbReference type="AlphaFoldDB" id="A0A4U5VK44"/>
<dbReference type="EMBL" id="CM014097">
    <property type="protein sequence ID" value="TKS88678.1"/>
    <property type="molecule type" value="Genomic_DNA"/>
</dbReference>
<dbReference type="InterPro" id="IPR001594">
    <property type="entry name" value="Palmitoyltrfase_DHHC"/>
</dbReference>
<dbReference type="InterPro" id="IPR039859">
    <property type="entry name" value="PFA4/ZDH16/20/ERF2-like"/>
</dbReference>
<dbReference type="Pfam" id="PF01529">
    <property type="entry name" value="DHHC"/>
    <property type="match status" value="1"/>
</dbReference>
<keyword evidence="6 7" id="KW-0012">Acyltransferase</keyword>
<feature type="transmembrane region" description="Helical" evidence="7">
    <location>
        <begin position="90"/>
        <end position="113"/>
    </location>
</feature>
<keyword evidence="2 7" id="KW-0808">Transferase</keyword>
<evidence type="ECO:0000256" key="8">
    <source>
        <dbReference type="SAM" id="MobiDB-lite"/>
    </source>
</evidence>
<evidence type="ECO:0000256" key="4">
    <source>
        <dbReference type="ARBA" id="ARBA00022989"/>
    </source>
</evidence>
<dbReference type="Proteomes" id="UP000298787">
    <property type="component" value="Chromosome 20"/>
</dbReference>
<dbReference type="GO" id="GO:0005794">
    <property type="term" value="C:Golgi apparatus"/>
    <property type="evidence" value="ECO:0007669"/>
    <property type="project" value="TreeGrafter"/>
</dbReference>
<protein>
    <recommendedName>
        <fullName evidence="7">Palmitoyltransferase</fullName>
        <ecNumber evidence="7">2.3.1.225</ecNumber>
    </recommendedName>
</protein>
<dbReference type="PANTHER" id="PTHR22883:SF348">
    <property type="entry name" value="PALMITOYLTRANSFERASE ZDHHC18-B"/>
    <property type="match status" value="1"/>
</dbReference>
<evidence type="ECO:0000256" key="5">
    <source>
        <dbReference type="ARBA" id="ARBA00023136"/>
    </source>
</evidence>
<accession>A0A4U5VK44</accession>
<comment type="similarity">
    <text evidence="7">Belongs to the DHHC palmitoyltransferase family.</text>
</comment>
<evidence type="ECO:0000313" key="11">
    <source>
        <dbReference type="Proteomes" id="UP000298787"/>
    </source>
</evidence>
<evidence type="ECO:0000256" key="1">
    <source>
        <dbReference type="ARBA" id="ARBA00004141"/>
    </source>
</evidence>
<feature type="transmembrane region" description="Helical" evidence="7">
    <location>
        <begin position="263"/>
        <end position="281"/>
    </location>
</feature>
<comment type="catalytic activity">
    <reaction evidence="7">
        <text>L-cysteinyl-[protein] + hexadecanoyl-CoA = S-hexadecanoyl-L-cysteinyl-[protein] + CoA</text>
        <dbReference type="Rhea" id="RHEA:36683"/>
        <dbReference type="Rhea" id="RHEA-COMP:10131"/>
        <dbReference type="Rhea" id="RHEA-COMP:11032"/>
        <dbReference type="ChEBI" id="CHEBI:29950"/>
        <dbReference type="ChEBI" id="CHEBI:57287"/>
        <dbReference type="ChEBI" id="CHEBI:57379"/>
        <dbReference type="ChEBI" id="CHEBI:74151"/>
        <dbReference type="EC" id="2.3.1.225"/>
    </reaction>
</comment>
<evidence type="ECO:0000313" key="10">
    <source>
        <dbReference type="EMBL" id="TKS88678.1"/>
    </source>
</evidence>
<proteinExistence type="inferred from homology"/>
<keyword evidence="4 7" id="KW-1133">Transmembrane helix</keyword>
<evidence type="ECO:0000256" key="3">
    <source>
        <dbReference type="ARBA" id="ARBA00022692"/>
    </source>
</evidence>
<keyword evidence="3 7" id="KW-0812">Transmembrane</keyword>
<gene>
    <name evidence="10" type="ORF">D9C73_022891</name>
</gene>
<dbReference type="EC" id="2.3.1.225" evidence="7"/>
<dbReference type="STRING" id="240159.A0A4U5VK44"/>
<feature type="region of interest" description="Disordered" evidence="8">
    <location>
        <begin position="1"/>
        <end position="41"/>
    </location>
</feature>
<name>A0A4U5VK44_COLLU</name>
<dbReference type="GO" id="GO:0005783">
    <property type="term" value="C:endoplasmic reticulum"/>
    <property type="evidence" value="ECO:0007669"/>
    <property type="project" value="TreeGrafter"/>
</dbReference>
<keyword evidence="5 7" id="KW-0472">Membrane</keyword>
<dbReference type="PANTHER" id="PTHR22883">
    <property type="entry name" value="ZINC FINGER DHHC DOMAIN CONTAINING PROTEIN"/>
    <property type="match status" value="1"/>
</dbReference>
<evidence type="ECO:0000259" key="9">
    <source>
        <dbReference type="Pfam" id="PF01529"/>
    </source>
</evidence>
<evidence type="ECO:0000256" key="2">
    <source>
        <dbReference type="ARBA" id="ARBA00022679"/>
    </source>
</evidence>
<evidence type="ECO:0000256" key="7">
    <source>
        <dbReference type="RuleBase" id="RU079119"/>
    </source>
</evidence>
<dbReference type="GO" id="GO:0016020">
    <property type="term" value="C:membrane"/>
    <property type="evidence" value="ECO:0007669"/>
    <property type="project" value="UniProtKB-SubCell"/>
</dbReference>
<keyword evidence="11" id="KW-1185">Reference proteome</keyword>
<feature type="domain" description="Palmitoyltransferase DHHC" evidence="9">
    <location>
        <begin position="163"/>
        <end position="252"/>
    </location>
</feature>
<feature type="transmembrane region" description="Helical" evidence="7">
    <location>
        <begin position="209"/>
        <end position="234"/>
    </location>
</feature>
<comment type="subcellular location">
    <subcellularLocation>
        <location evidence="1">Membrane</location>
        <topology evidence="1">Multi-pass membrane protein</topology>
    </subcellularLocation>
</comment>
<sequence>MKNCEYQQIDPQALPIPTPTPPAQHNGSDGDKREEPRRARRKWEVFPGKNRFYCDGRIIVARQSGVLPLTLGLILVTSGLFFIFDCPFLVKHLTSCIPVIGGGLFVFVVITLLQTSFSDPGILPRATPDEAADIEKQIDNTGNTSYRPPPRTKEVLINQQLVKLKYCFTCKMFRPPRTSHCSLCDNCVERFDHHCPWVGNCVGKRNYRFFYTFIVSLSFLTAFIFGCVTTHLALRAQGGKGLVFALQESPGRYPLITNTVSEYVFYFIYFTVDTVLLDPTFHCRRARDMFLLSLIKGSWSGKSGEDVTNPYSHKNIFINCCTMLCGPMPPSLIDRRGFLPTDESVQTASTDIELSTLAAKNEINVPQACNNPQQQVETSQKVGKLTQQYYFRGFNIGEHKPVVIPDQEVLLQQLSRAAFSLVLTTVGST</sequence>
<reference evidence="10 11" key="1">
    <citation type="submission" date="2019-01" db="EMBL/GenBank/DDBJ databases">
        <title>Genome Assembly of Collichthys lucidus.</title>
        <authorList>
            <person name="Cai M."/>
            <person name="Xiao S."/>
        </authorList>
    </citation>
    <scope>NUCLEOTIDE SEQUENCE [LARGE SCALE GENOMIC DNA]</scope>
    <source>
        <strain evidence="10">JT15FE1705JMU</strain>
        <tissue evidence="10">Muscle</tissue>
    </source>
</reference>
<dbReference type="GO" id="GO:0006612">
    <property type="term" value="P:protein targeting to membrane"/>
    <property type="evidence" value="ECO:0007669"/>
    <property type="project" value="TreeGrafter"/>
</dbReference>
<dbReference type="PROSITE" id="PS50216">
    <property type="entry name" value="DHHC"/>
    <property type="match status" value="1"/>
</dbReference>
<feature type="compositionally biased region" description="Basic and acidic residues" evidence="8">
    <location>
        <begin position="28"/>
        <end position="37"/>
    </location>
</feature>
<comment type="domain">
    <text evidence="7">The DHHC domain is required for palmitoyltransferase activity.</text>
</comment>
<evidence type="ECO:0000256" key="6">
    <source>
        <dbReference type="ARBA" id="ARBA00023315"/>
    </source>
</evidence>
<feature type="transmembrane region" description="Helical" evidence="7">
    <location>
        <begin position="66"/>
        <end position="84"/>
    </location>
</feature>
<feature type="compositionally biased region" description="Polar residues" evidence="8">
    <location>
        <begin position="1"/>
        <end position="10"/>
    </location>
</feature>